<feature type="compositionally biased region" description="Polar residues" evidence="1">
    <location>
        <begin position="117"/>
        <end position="142"/>
    </location>
</feature>
<name>A0A9Q3E406_9BASI</name>
<dbReference type="AlphaFoldDB" id="A0A9Q3E406"/>
<organism evidence="2 3">
    <name type="scientific">Austropuccinia psidii MF-1</name>
    <dbReference type="NCBI Taxonomy" id="1389203"/>
    <lineage>
        <taxon>Eukaryota</taxon>
        <taxon>Fungi</taxon>
        <taxon>Dikarya</taxon>
        <taxon>Basidiomycota</taxon>
        <taxon>Pucciniomycotina</taxon>
        <taxon>Pucciniomycetes</taxon>
        <taxon>Pucciniales</taxon>
        <taxon>Sphaerophragmiaceae</taxon>
        <taxon>Austropuccinia</taxon>
    </lineage>
</organism>
<reference evidence="2" key="1">
    <citation type="submission" date="2021-03" db="EMBL/GenBank/DDBJ databases">
        <title>Draft genome sequence of rust myrtle Austropuccinia psidii MF-1, a brazilian biotype.</title>
        <authorList>
            <person name="Quecine M.C."/>
            <person name="Pachon D.M.R."/>
            <person name="Bonatelli M.L."/>
            <person name="Correr F.H."/>
            <person name="Franceschini L.M."/>
            <person name="Leite T.F."/>
            <person name="Margarido G.R.A."/>
            <person name="Almeida C.A."/>
            <person name="Ferrarezi J.A."/>
            <person name="Labate C.A."/>
        </authorList>
    </citation>
    <scope>NUCLEOTIDE SEQUENCE</scope>
    <source>
        <strain evidence="2">MF-1</strain>
    </source>
</reference>
<protein>
    <submittedName>
        <fullName evidence="2">Uncharacterized protein</fullName>
    </submittedName>
</protein>
<feature type="compositionally biased region" description="Polar residues" evidence="1">
    <location>
        <begin position="89"/>
        <end position="103"/>
    </location>
</feature>
<comment type="caution">
    <text evidence="2">The sequence shown here is derived from an EMBL/GenBank/DDBJ whole genome shotgun (WGS) entry which is preliminary data.</text>
</comment>
<evidence type="ECO:0000313" key="2">
    <source>
        <dbReference type="EMBL" id="MBW0511866.1"/>
    </source>
</evidence>
<evidence type="ECO:0000256" key="1">
    <source>
        <dbReference type="SAM" id="MobiDB-lite"/>
    </source>
</evidence>
<feature type="compositionally biased region" description="Polar residues" evidence="1">
    <location>
        <begin position="66"/>
        <end position="80"/>
    </location>
</feature>
<gene>
    <name evidence="2" type="ORF">O181_051581</name>
</gene>
<sequence length="142" mass="15536">MVRKEHIETESTATSIIPSSTANSDYNSTVIIAQNNQPEPIYSELINLDISNNLQKVKNFANNMPSAISGASYNPSSSFQKGYRRDYGRSQSITKGQGSVNRSQTDKLCHSEAENTVLPSNRGDTTTRSLSGHIQSQPEGLQ</sequence>
<dbReference type="EMBL" id="AVOT02022419">
    <property type="protein sequence ID" value="MBW0511866.1"/>
    <property type="molecule type" value="Genomic_DNA"/>
</dbReference>
<proteinExistence type="predicted"/>
<evidence type="ECO:0000313" key="3">
    <source>
        <dbReference type="Proteomes" id="UP000765509"/>
    </source>
</evidence>
<feature type="compositionally biased region" description="Basic and acidic residues" evidence="1">
    <location>
        <begin position="104"/>
        <end position="113"/>
    </location>
</feature>
<dbReference type="Proteomes" id="UP000765509">
    <property type="component" value="Unassembled WGS sequence"/>
</dbReference>
<accession>A0A9Q3E406</accession>
<feature type="region of interest" description="Disordered" evidence="1">
    <location>
        <begin position="66"/>
        <end position="142"/>
    </location>
</feature>
<keyword evidence="3" id="KW-1185">Reference proteome</keyword>